<reference evidence="6 7" key="1">
    <citation type="submission" date="2020-08" db="EMBL/GenBank/DDBJ databases">
        <title>Sequencing the genomes of 1000 actinobacteria strains.</title>
        <authorList>
            <person name="Klenk H.-P."/>
        </authorList>
    </citation>
    <scope>NUCLEOTIDE SEQUENCE [LARGE SCALE GENOMIC DNA]</scope>
    <source>
        <strain evidence="6 7">DSM 20146</strain>
    </source>
</reference>
<dbReference type="InterPro" id="IPR015856">
    <property type="entry name" value="ABC_transpr_CbiO/EcfA_su"/>
</dbReference>
<dbReference type="Pfam" id="PF00005">
    <property type="entry name" value="ABC_tran"/>
    <property type="match status" value="2"/>
</dbReference>
<dbReference type="EC" id="3.6.3.-" evidence="6"/>
<dbReference type="InterPro" id="IPR003593">
    <property type="entry name" value="AAA+_ATPase"/>
</dbReference>
<evidence type="ECO:0000256" key="1">
    <source>
        <dbReference type="ARBA" id="ARBA00005417"/>
    </source>
</evidence>
<organism evidence="6 7">
    <name type="scientific">Leifsonia aquatica</name>
    <name type="common">Corynebacterium aquaticum</name>
    <dbReference type="NCBI Taxonomy" id="144185"/>
    <lineage>
        <taxon>Bacteria</taxon>
        <taxon>Bacillati</taxon>
        <taxon>Actinomycetota</taxon>
        <taxon>Actinomycetes</taxon>
        <taxon>Micrococcales</taxon>
        <taxon>Microbacteriaceae</taxon>
        <taxon>Leifsonia</taxon>
    </lineage>
</organism>
<dbReference type="Proteomes" id="UP000538196">
    <property type="component" value="Unassembled WGS sequence"/>
</dbReference>
<comment type="caution">
    <text evidence="6">The sequence shown here is derived from an EMBL/GenBank/DDBJ whole genome shotgun (WGS) entry which is preliminary data.</text>
</comment>
<keyword evidence="2" id="KW-0813">Transport</keyword>
<dbReference type="Gene3D" id="3.40.50.300">
    <property type="entry name" value="P-loop containing nucleotide triphosphate hydrolases"/>
    <property type="match status" value="2"/>
</dbReference>
<dbReference type="GO" id="GO:0042626">
    <property type="term" value="F:ATPase-coupled transmembrane transporter activity"/>
    <property type="evidence" value="ECO:0007669"/>
    <property type="project" value="TreeGrafter"/>
</dbReference>
<dbReference type="SMART" id="SM00382">
    <property type="entry name" value="AAA"/>
    <property type="match status" value="2"/>
</dbReference>
<keyword evidence="6" id="KW-0378">Hydrolase</keyword>
<dbReference type="GO" id="GO:0016887">
    <property type="term" value="F:ATP hydrolysis activity"/>
    <property type="evidence" value="ECO:0007669"/>
    <property type="project" value="InterPro"/>
</dbReference>
<dbReference type="GO" id="GO:0043190">
    <property type="term" value="C:ATP-binding cassette (ABC) transporter complex"/>
    <property type="evidence" value="ECO:0007669"/>
    <property type="project" value="TreeGrafter"/>
</dbReference>
<keyword evidence="7" id="KW-1185">Reference proteome</keyword>
<protein>
    <submittedName>
        <fullName evidence="6">Energy-coupling factor transport system ATP-binding protein</fullName>
        <ecNumber evidence="6">3.6.3.-</ecNumber>
    </submittedName>
</protein>
<keyword evidence="3" id="KW-0547">Nucleotide-binding</keyword>
<dbReference type="InterPro" id="IPR017871">
    <property type="entry name" value="ABC_transporter-like_CS"/>
</dbReference>
<dbReference type="PANTHER" id="PTHR43553">
    <property type="entry name" value="HEAVY METAL TRANSPORTER"/>
    <property type="match status" value="1"/>
</dbReference>
<evidence type="ECO:0000256" key="3">
    <source>
        <dbReference type="ARBA" id="ARBA00022741"/>
    </source>
</evidence>
<keyword evidence="4 6" id="KW-0067">ATP-binding</keyword>
<dbReference type="PROSITE" id="PS00211">
    <property type="entry name" value="ABC_TRANSPORTER_1"/>
    <property type="match status" value="2"/>
</dbReference>
<feature type="domain" description="ABC transporter" evidence="5">
    <location>
        <begin position="11"/>
        <end position="247"/>
    </location>
</feature>
<gene>
    <name evidence="6" type="ORF">FHX33_000935</name>
</gene>
<evidence type="ECO:0000259" key="5">
    <source>
        <dbReference type="PROSITE" id="PS50893"/>
    </source>
</evidence>
<evidence type="ECO:0000313" key="6">
    <source>
        <dbReference type="EMBL" id="MBB2966203.1"/>
    </source>
</evidence>
<feature type="domain" description="ABC transporter" evidence="5">
    <location>
        <begin position="282"/>
        <end position="503"/>
    </location>
</feature>
<accession>A0A7W4YHH5</accession>
<dbReference type="InterPro" id="IPR027417">
    <property type="entry name" value="P-loop_NTPase"/>
</dbReference>
<dbReference type="EMBL" id="JACHVP010000001">
    <property type="protein sequence ID" value="MBB2966203.1"/>
    <property type="molecule type" value="Genomic_DNA"/>
</dbReference>
<dbReference type="SUPFAM" id="SSF52540">
    <property type="entry name" value="P-loop containing nucleoside triphosphate hydrolases"/>
    <property type="match status" value="2"/>
</dbReference>
<dbReference type="CDD" id="cd03225">
    <property type="entry name" value="ABC_cobalt_CbiO_domain1"/>
    <property type="match status" value="2"/>
</dbReference>
<sequence length="503" mass="51913">MTQGPPVPAAVRVGGWGWRYSGRAAWAVRDLTLSIEPGERVLLLGASGAGKSTVLAGLAGVLGGDDDGETEGALAVAGRPPADARGTAGLLLQDPDAQVILARVGDDIAFACENLGVPREEIWPRVRAALDAVGLDVPLDHPTAQLSGGQKQRLALAGLLAMRPGLLLLDEPTANLDPAGVREVRDAVASALDASGATLVVVEHRVAVWRDLVDRVIVLAADGGVLADGHPDAVLADASSTLRAAGVWLPDETVPEAEPVAPGAALLTARELAFGRGPAVARRRRRASRRTPSGVALPERVSLDLAEGSALALTGRNGAGKSTLALTLGGLLPVLGGTLRAEPALAGEAGPSPESWRSRELLTRIGSVFQNPEHQLVASRVRDELAAGPRALGLDEAEIAERVDDLLERLALSSVADANPFTLSGGQKRRLSVGTALATRPRLLVLDEPTFGQDANTWRGMVRTIAELRAAGHAIVTATHDAEFVAAVGAVTLELGAGREVAA</sequence>
<dbReference type="RefSeq" id="WP_183428219.1">
    <property type="nucleotide sequence ID" value="NZ_JACHVP010000001.1"/>
</dbReference>
<comment type="similarity">
    <text evidence="1">Belongs to the ABC transporter superfamily.</text>
</comment>
<dbReference type="PANTHER" id="PTHR43553:SF24">
    <property type="entry name" value="ENERGY-COUPLING FACTOR TRANSPORTER ATP-BINDING PROTEIN ECFA1"/>
    <property type="match status" value="1"/>
</dbReference>
<dbReference type="InterPro" id="IPR003439">
    <property type="entry name" value="ABC_transporter-like_ATP-bd"/>
</dbReference>
<evidence type="ECO:0000256" key="4">
    <source>
        <dbReference type="ARBA" id="ARBA00022840"/>
    </source>
</evidence>
<evidence type="ECO:0000313" key="7">
    <source>
        <dbReference type="Proteomes" id="UP000538196"/>
    </source>
</evidence>
<dbReference type="AlphaFoldDB" id="A0A7W4YHH5"/>
<proteinExistence type="inferred from homology"/>
<dbReference type="PROSITE" id="PS50893">
    <property type="entry name" value="ABC_TRANSPORTER_2"/>
    <property type="match status" value="2"/>
</dbReference>
<evidence type="ECO:0000256" key="2">
    <source>
        <dbReference type="ARBA" id="ARBA00022448"/>
    </source>
</evidence>
<dbReference type="InterPro" id="IPR050095">
    <property type="entry name" value="ECF_ABC_transporter_ATP-bd"/>
</dbReference>
<dbReference type="GO" id="GO:0005524">
    <property type="term" value="F:ATP binding"/>
    <property type="evidence" value="ECO:0007669"/>
    <property type="project" value="UniProtKB-KW"/>
</dbReference>
<name>A0A7W4YHH5_LEIAQ</name>